<dbReference type="InterPro" id="IPR001736">
    <property type="entry name" value="PLipase_D/transphosphatidylase"/>
</dbReference>
<keyword evidence="3 12" id="KW-0444">Lipid biosynthesis</keyword>
<dbReference type="InterPro" id="IPR022924">
    <property type="entry name" value="Cardiolipin_synthase"/>
</dbReference>
<feature type="active site" evidence="12">
    <location>
        <position position="416"/>
    </location>
</feature>
<dbReference type="OrthoDB" id="9762009at2"/>
<evidence type="ECO:0000256" key="13">
    <source>
        <dbReference type="NCBIfam" id="TIGR04265"/>
    </source>
</evidence>
<proteinExistence type="inferred from homology"/>
<feature type="active site" evidence="12">
    <location>
        <position position="411"/>
    </location>
</feature>
<feature type="active site" evidence="12">
    <location>
        <position position="230"/>
    </location>
</feature>
<keyword evidence="2 12" id="KW-1003">Cell membrane</keyword>
<gene>
    <name evidence="15" type="ORF">SAMN05421730_100266</name>
</gene>
<dbReference type="CDD" id="cd09110">
    <property type="entry name" value="PLDc_CLS_1"/>
    <property type="match status" value="1"/>
</dbReference>
<comment type="function">
    <text evidence="12">Catalyzes the reversible phosphatidyl group transfer from one phosphatidylglycerol molecule to another to form cardiolipin (CL) (diphosphatidylglycerol) and glycerol.</text>
</comment>
<evidence type="ECO:0000256" key="5">
    <source>
        <dbReference type="ARBA" id="ARBA00022692"/>
    </source>
</evidence>
<dbReference type="EC" id="2.7.8.-" evidence="12 13"/>
<dbReference type="Proteomes" id="UP000199315">
    <property type="component" value="Unassembled WGS sequence"/>
</dbReference>
<keyword evidence="10 12" id="KW-0594">Phospholipid biosynthesis</keyword>
<dbReference type="InterPro" id="IPR025202">
    <property type="entry name" value="PLD-like_dom"/>
</dbReference>
<feature type="active site" evidence="12">
    <location>
        <position position="409"/>
    </location>
</feature>
<dbReference type="Pfam" id="PF13396">
    <property type="entry name" value="PLDc_N"/>
    <property type="match status" value="1"/>
</dbReference>
<feature type="domain" description="PLD phosphodiesterase" evidence="14">
    <location>
        <begin position="225"/>
        <end position="252"/>
    </location>
</feature>
<dbReference type="InterPro" id="IPR030874">
    <property type="entry name" value="Cardiolipin_synth_Firmi"/>
</dbReference>
<evidence type="ECO:0000256" key="2">
    <source>
        <dbReference type="ARBA" id="ARBA00022475"/>
    </source>
</evidence>
<comment type="subcellular location">
    <subcellularLocation>
        <location evidence="1 12">Cell membrane</location>
        <topology evidence="1 12">Multi-pass membrane protein</topology>
    </subcellularLocation>
</comment>
<dbReference type="PANTHER" id="PTHR21248">
    <property type="entry name" value="CARDIOLIPIN SYNTHASE"/>
    <property type="match status" value="1"/>
</dbReference>
<evidence type="ECO:0000256" key="11">
    <source>
        <dbReference type="ARBA" id="ARBA00023264"/>
    </source>
</evidence>
<feature type="transmembrane region" description="Helical" evidence="12">
    <location>
        <begin position="41"/>
        <end position="63"/>
    </location>
</feature>
<evidence type="ECO:0000259" key="14">
    <source>
        <dbReference type="PROSITE" id="PS50035"/>
    </source>
</evidence>
<keyword evidence="11 12" id="KW-1208">Phospholipid metabolism</keyword>
<feature type="active site" evidence="12">
    <location>
        <position position="232"/>
    </location>
</feature>
<evidence type="ECO:0000256" key="3">
    <source>
        <dbReference type="ARBA" id="ARBA00022516"/>
    </source>
</evidence>
<dbReference type="Pfam" id="PF13091">
    <property type="entry name" value="PLDc_2"/>
    <property type="match status" value="2"/>
</dbReference>
<organism evidence="15 16">
    <name type="scientific">Anaerobium acetethylicum</name>
    <dbReference type="NCBI Taxonomy" id="1619234"/>
    <lineage>
        <taxon>Bacteria</taxon>
        <taxon>Bacillati</taxon>
        <taxon>Bacillota</taxon>
        <taxon>Clostridia</taxon>
        <taxon>Lachnospirales</taxon>
        <taxon>Lachnospiraceae</taxon>
        <taxon>Anaerobium</taxon>
    </lineage>
</organism>
<dbReference type="FunFam" id="3.30.870.10:FF:000014">
    <property type="entry name" value="Cardiolipin synthase"/>
    <property type="match status" value="1"/>
</dbReference>
<evidence type="ECO:0000256" key="6">
    <source>
        <dbReference type="ARBA" id="ARBA00022737"/>
    </source>
</evidence>
<evidence type="ECO:0000256" key="8">
    <source>
        <dbReference type="ARBA" id="ARBA00023098"/>
    </source>
</evidence>
<evidence type="ECO:0000256" key="7">
    <source>
        <dbReference type="ARBA" id="ARBA00022989"/>
    </source>
</evidence>
<keyword evidence="8 12" id="KW-0443">Lipid metabolism</keyword>
<keyword evidence="6" id="KW-0677">Repeat</keyword>
<dbReference type="AlphaFoldDB" id="A0A1D3TPZ7"/>
<dbReference type="GO" id="GO:0032049">
    <property type="term" value="P:cardiolipin biosynthetic process"/>
    <property type="evidence" value="ECO:0007669"/>
    <property type="project" value="UniProtKB-UniRule"/>
</dbReference>
<evidence type="ECO:0000256" key="10">
    <source>
        <dbReference type="ARBA" id="ARBA00023209"/>
    </source>
</evidence>
<comment type="similarity">
    <text evidence="12">Belongs to the phospholipase D family. Cardiolipin synthase subfamily.</text>
</comment>
<dbReference type="NCBIfam" id="TIGR04265">
    <property type="entry name" value="bac_cardiolipin"/>
    <property type="match status" value="1"/>
</dbReference>
<dbReference type="SMART" id="SM00155">
    <property type="entry name" value="PLDc"/>
    <property type="match status" value="2"/>
</dbReference>
<protein>
    <recommendedName>
        <fullName evidence="12 13">Cardiolipin synthase</fullName>
        <shortName evidence="12">CL synthase</shortName>
        <ecNumber evidence="12 13">2.7.8.-</ecNumber>
    </recommendedName>
</protein>
<evidence type="ECO:0000256" key="4">
    <source>
        <dbReference type="ARBA" id="ARBA00022679"/>
    </source>
</evidence>
<feature type="domain" description="PLD phosphodiesterase" evidence="14">
    <location>
        <begin position="404"/>
        <end position="431"/>
    </location>
</feature>
<keyword evidence="7 12" id="KW-1133">Transmembrane helix</keyword>
<dbReference type="GO" id="GO:0005886">
    <property type="term" value="C:plasma membrane"/>
    <property type="evidence" value="ECO:0007669"/>
    <property type="project" value="UniProtKB-SubCell"/>
</dbReference>
<evidence type="ECO:0000256" key="12">
    <source>
        <dbReference type="HAMAP-Rule" id="MF_01916"/>
    </source>
</evidence>
<dbReference type="Gene3D" id="3.30.870.10">
    <property type="entry name" value="Endonuclease Chain A"/>
    <property type="match status" value="2"/>
</dbReference>
<accession>A0A1D3TPZ7</accession>
<keyword evidence="16" id="KW-1185">Reference proteome</keyword>
<dbReference type="InterPro" id="IPR027379">
    <property type="entry name" value="CLS_N"/>
</dbReference>
<feature type="active site" evidence="12">
    <location>
        <position position="237"/>
    </location>
</feature>
<dbReference type="PANTHER" id="PTHR21248:SF22">
    <property type="entry name" value="PHOSPHOLIPASE D"/>
    <property type="match status" value="1"/>
</dbReference>
<sequence length="491" mass="57220">MFAELFLIKNEVWEMVLSNLFFLNIVLSIVIIFFQRRDPQAVWTWLLVLYFVPFLGFFLYLVIGQDLHKNRMFRTKEIEDELNSAIRKQEDIILRKKFEMKDAELSEFTDLVLYNLESSGAVYTDDNNVTIYTDGREKFDALLDEIAKAKEHIHIQYYIMRRDELFGSICDALVKKVEEGVEVRILYDSLGCRDIRGKDWRYLRSKGIRTAEFFPAALKKLHLRLNYRNHRKIVVVDGRVGFVGGFNIGNEYLGMAKKFGYWRDTHMKIEGSAVSALQLRFMMDWNYASKENLLKNEAYFKVTRPAERENTGIQIITSGPDSKRQNIRNNYLKLINKAKNNIYIQTPYFIPDGAIFDSIKIAALSGVDVKVMIPCKPDHPFVYWATYSYIGDLLDAGVKCYTYDNGFLHSKGITVDGMVSCYGTANMDIRSFKLNFEVNAVIYDSKTTKEFESIFLKDLRKCTQITPYVYGQRSLVIRFKEQFSRLLSPLM</sequence>
<dbReference type="RefSeq" id="WP_091230101.1">
    <property type="nucleotide sequence ID" value="NZ_FMKA01000002.1"/>
</dbReference>
<evidence type="ECO:0000313" key="15">
    <source>
        <dbReference type="EMBL" id="SCP95616.1"/>
    </source>
</evidence>
<comment type="catalytic activity">
    <reaction evidence="12">
        <text>2 a 1,2-diacyl-sn-glycero-3-phospho-(1'-sn-glycerol) = a cardiolipin + glycerol</text>
        <dbReference type="Rhea" id="RHEA:31451"/>
        <dbReference type="ChEBI" id="CHEBI:17754"/>
        <dbReference type="ChEBI" id="CHEBI:62237"/>
        <dbReference type="ChEBI" id="CHEBI:64716"/>
    </reaction>
</comment>
<dbReference type="EMBL" id="FMKA01000002">
    <property type="protein sequence ID" value="SCP95616.1"/>
    <property type="molecule type" value="Genomic_DNA"/>
</dbReference>
<feature type="transmembrane region" description="Helical" evidence="12">
    <location>
        <begin position="12"/>
        <end position="35"/>
    </location>
</feature>
<keyword evidence="4 12" id="KW-0808">Transferase</keyword>
<name>A0A1D3TPZ7_9FIRM</name>
<dbReference type="PROSITE" id="PS50035">
    <property type="entry name" value="PLD"/>
    <property type="match status" value="2"/>
</dbReference>
<evidence type="ECO:0000256" key="9">
    <source>
        <dbReference type="ARBA" id="ARBA00023136"/>
    </source>
</evidence>
<evidence type="ECO:0000313" key="16">
    <source>
        <dbReference type="Proteomes" id="UP000199315"/>
    </source>
</evidence>
<evidence type="ECO:0000256" key="1">
    <source>
        <dbReference type="ARBA" id="ARBA00004651"/>
    </source>
</evidence>
<reference evidence="15 16" key="1">
    <citation type="submission" date="2016-09" db="EMBL/GenBank/DDBJ databases">
        <authorList>
            <person name="Capua I."/>
            <person name="De Benedictis P."/>
            <person name="Joannis T."/>
            <person name="Lombin L.H."/>
            <person name="Cattoli G."/>
        </authorList>
    </citation>
    <scope>NUCLEOTIDE SEQUENCE [LARGE SCALE GENOMIC DNA]</scope>
    <source>
        <strain evidence="15 16">GluBS11</strain>
    </source>
</reference>
<dbReference type="CDD" id="cd09112">
    <property type="entry name" value="PLDc_CLS_2"/>
    <property type="match status" value="1"/>
</dbReference>
<dbReference type="GO" id="GO:0008808">
    <property type="term" value="F:cardiolipin synthase activity"/>
    <property type="evidence" value="ECO:0007669"/>
    <property type="project" value="UniProtKB-UniRule"/>
</dbReference>
<dbReference type="HAMAP" id="MF_01916">
    <property type="entry name" value="Cardiolipin_synth_Cls"/>
    <property type="match status" value="1"/>
</dbReference>
<dbReference type="STRING" id="1619234.SAMN05421730_100266"/>
<dbReference type="SUPFAM" id="SSF56024">
    <property type="entry name" value="Phospholipase D/nuclease"/>
    <property type="match status" value="2"/>
</dbReference>
<keyword evidence="5 12" id="KW-0812">Transmembrane</keyword>
<keyword evidence="9 12" id="KW-0472">Membrane</keyword>